<sequence length="56" mass="6393">MNGYKFEYGDNPSEIAEKQIFRLLIASRYVRVNRAKCATFNEFGGAIPPLVKVKKN</sequence>
<protein>
    <submittedName>
        <fullName evidence="1">Uncharacterized protein</fullName>
    </submittedName>
</protein>
<accession>A0ABR0ANC3</accession>
<evidence type="ECO:0000313" key="2">
    <source>
        <dbReference type="Proteomes" id="UP001234178"/>
    </source>
</evidence>
<evidence type="ECO:0000313" key="1">
    <source>
        <dbReference type="EMBL" id="KAK4026619.1"/>
    </source>
</evidence>
<organism evidence="1 2">
    <name type="scientific">Daphnia magna</name>
    <dbReference type="NCBI Taxonomy" id="35525"/>
    <lineage>
        <taxon>Eukaryota</taxon>
        <taxon>Metazoa</taxon>
        <taxon>Ecdysozoa</taxon>
        <taxon>Arthropoda</taxon>
        <taxon>Crustacea</taxon>
        <taxon>Branchiopoda</taxon>
        <taxon>Diplostraca</taxon>
        <taxon>Cladocera</taxon>
        <taxon>Anomopoda</taxon>
        <taxon>Daphniidae</taxon>
        <taxon>Daphnia</taxon>
    </lineage>
</organism>
<dbReference type="Proteomes" id="UP001234178">
    <property type="component" value="Unassembled WGS sequence"/>
</dbReference>
<proteinExistence type="predicted"/>
<reference evidence="1 2" key="1">
    <citation type="journal article" date="2023" name="Nucleic Acids Res.">
        <title>The hologenome of Daphnia magna reveals possible DNA methylation and microbiome-mediated evolution of the host genome.</title>
        <authorList>
            <person name="Chaturvedi A."/>
            <person name="Li X."/>
            <person name="Dhandapani V."/>
            <person name="Marshall H."/>
            <person name="Kissane S."/>
            <person name="Cuenca-Cambronero M."/>
            <person name="Asole G."/>
            <person name="Calvet F."/>
            <person name="Ruiz-Romero M."/>
            <person name="Marangio P."/>
            <person name="Guigo R."/>
            <person name="Rago D."/>
            <person name="Mirbahai L."/>
            <person name="Eastwood N."/>
            <person name="Colbourne J.K."/>
            <person name="Zhou J."/>
            <person name="Mallon E."/>
            <person name="Orsini L."/>
        </authorList>
    </citation>
    <scope>NUCLEOTIDE SEQUENCE [LARGE SCALE GENOMIC DNA]</scope>
    <source>
        <strain evidence="1">LRV0_1</strain>
    </source>
</reference>
<keyword evidence="2" id="KW-1185">Reference proteome</keyword>
<name>A0ABR0ANC3_9CRUS</name>
<comment type="caution">
    <text evidence="1">The sequence shown here is derived from an EMBL/GenBank/DDBJ whole genome shotgun (WGS) entry which is preliminary data.</text>
</comment>
<dbReference type="EMBL" id="JAOYFB010000038">
    <property type="protein sequence ID" value="KAK4026619.1"/>
    <property type="molecule type" value="Genomic_DNA"/>
</dbReference>
<gene>
    <name evidence="1" type="ORF">OUZ56_015621</name>
</gene>